<feature type="active site" description="Proton acceptor; via carboxylate" evidence="4">
    <location>
        <position position="418"/>
    </location>
</feature>
<dbReference type="InterPro" id="IPR051554">
    <property type="entry name" value="Acetyltransferase_Eis"/>
</dbReference>
<evidence type="ECO:0000313" key="7">
    <source>
        <dbReference type="Proteomes" id="UP000064183"/>
    </source>
</evidence>
<gene>
    <name evidence="6" type="ORF">WQO_15725</name>
</gene>
<comment type="subunit">
    <text evidence="4">Homohexamer; trimer of dimers.</text>
</comment>
<name>A0A0U3BYE7_STRGL</name>
<dbReference type="InterPro" id="IPR036527">
    <property type="entry name" value="SCP2_sterol-bd_dom_sf"/>
</dbReference>
<dbReference type="GeneID" id="27783806"/>
<feature type="binding site" evidence="4">
    <location>
        <begin position="85"/>
        <end position="87"/>
    </location>
    <ligand>
        <name>acetyl-CoA</name>
        <dbReference type="ChEBI" id="CHEBI:57288"/>
    </ligand>
</feature>
<evidence type="ECO:0000313" key="6">
    <source>
        <dbReference type="EMBL" id="ALU94661.1"/>
    </source>
</evidence>
<dbReference type="InterPro" id="IPR000182">
    <property type="entry name" value="GNAT_dom"/>
</dbReference>
<dbReference type="HAMAP" id="MF_01812">
    <property type="entry name" value="Eis"/>
    <property type="match status" value="1"/>
</dbReference>
<feature type="active site" description="Proton donor" evidence="4">
    <location>
        <position position="126"/>
    </location>
</feature>
<dbReference type="GO" id="GO:0030649">
    <property type="term" value="P:aminoglycoside antibiotic catabolic process"/>
    <property type="evidence" value="ECO:0007669"/>
    <property type="project" value="TreeGrafter"/>
</dbReference>
<dbReference type="InterPro" id="IPR016181">
    <property type="entry name" value="Acyl_CoA_acyltransferase"/>
</dbReference>
<dbReference type="Pfam" id="PF13527">
    <property type="entry name" value="Acetyltransf_9"/>
    <property type="match status" value="1"/>
</dbReference>
<evidence type="ECO:0000256" key="1">
    <source>
        <dbReference type="ARBA" id="ARBA00009213"/>
    </source>
</evidence>
<protein>
    <recommendedName>
        <fullName evidence="5">N-acetyltransferase domain-containing protein</fullName>
    </recommendedName>
</protein>
<organism evidence="6 7">
    <name type="scientific">Streptomyces globisporus C-1027</name>
    <dbReference type="NCBI Taxonomy" id="1172567"/>
    <lineage>
        <taxon>Bacteria</taxon>
        <taxon>Bacillati</taxon>
        <taxon>Actinomycetota</taxon>
        <taxon>Actinomycetes</taxon>
        <taxon>Kitasatosporales</taxon>
        <taxon>Streptomycetaceae</taxon>
        <taxon>Streptomyces</taxon>
    </lineage>
</organism>
<dbReference type="InterPro" id="IPR041380">
    <property type="entry name" value="Acetyltransf_17"/>
</dbReference>
<dbReference type="RefSeq" id="WP_010063587.1">
    <property type="nucleotide sequence ID" value="NZ_CP013738.1"/>
</dbReference>
<dbReference type="NCBIfam" id="NF002367">
    <property type="entry name" value="PRK01346.1-4"/>
    <property type="match status" value="1"/>
</dbReference>
<dbReference type="Proteomes" id="UP000064183">
    <property type="component" value="Chromosome"/>
</dbReference>
<reference evidence="6 7" key="1">
    <citation type="journal article" date="2012" name="J. Bacteriol.">
        <title>Draft genome sequence of Streptomyces globisporus C-1027, which produces an antitumor antibiotic consisting of a nine-membered enediyne with a chromoprotein.</title>
        <authorList>
            <person name="Wang L."/>
            <person name="Wang S."/>
            <person name="He Q."/>
            <person name="Yu T."/>
            <person name="Li Q."/>
            <person name="Hong B."/>
        </authorList>
    </citation>
    <scope>NUCLEOTIDE SEQUENCE [LARGE SCALE GENOMIC DNA]</scope>
    <source>
        <strain evidence="6 7">C-1027</strain>
    </source>
</reference>
<keyword evidence="2 4" id="KW-0808">Transferase</keyword>
<evidence type="ECO:0000256" key="4">
    <source>
        <dbReference type="HAMAP-Rule" id="MF_01812"/>
    </source>
</evidence>
<keyword evidence="3 4" id="KW-0012">Acyltransferase</keyword>
<dbReference type="PROSITE" id="PS51186">
    <property type="entry name" value="GNAT"/>
    <property type="match status" value="1"/>
</dbReference>
<dbReference type="Gene3D" id="3.30.1050.10">
    <property type="entry name" value="SCP2 sterol-binding domain"/>
    <property type="match status" value="1"/>
</dbReference>
<dbReference type="InterPro" id="IPR025559">
    <property type="entry name" value="Eis_dom"/>
</dbReference>
<feature type="binding site" evidence="4">
    <location>
        <begin position="93"/>
        <end position="98"/>
    </location>
    <ligand>
        <name>acetyl-CoA</name>
        <dbReference type="ChEBI" id="CHEBI:57288"/>
    </ligand>
</feature>
<comment type="caution">
    <text evidence="4">Lacks conserved residue(s) required for the propagation of feature annotation.</text>
</comment>
<dbReference type="KEGG" id="sgb:WQO_15725"/>
<accession>A0A0U3BYE7</accession>
<dbReference type="SUPFAM" id="SSF55729">
    <property type="entry name" value="Acyl-CoA N-acyltransferases (Nat)"/>
    <property type="match status" value="1"/>
</dbReference>
<dbReference type="AlphaFoldDB" id="A0A0U3BYE7"/>
<dbReference type="PANTHER" id="PTHR37817:SF1">
    <property type="entry name" value="N-ACETYLTRANSFERASE EIS"/>
    <property type="match status" value="1"/>
</dbReference>
<dbReference type="InterPro" id="IPR022902">
    <property type="entry name" value="NAcTrfase_Eis"/>
</dbReference>
<dbReference type="PANTHER" id="PTHR37817">
    <property type="entry name" value="N-ACETYLTRANSFERASE EIS"/>
    <property type="match status" value="1"/>
</dbReference>
<proteinExistence type="inferred from homology"/>
<dbReference type="STRING" id="1172567.WQO_15725"/>
<dbReference type="Pfam" id="PF13530">
    <property type="entry name" value="SCP2_2"/>
    <property type="match status" value="1"/>
</dbReference>
<dbReference type="Gene3D" id="3.40.630.30">
    <property type="match status" value="2"/>
</dbReference>
<dbReference type="GO" id="GO:0034069">
    <property type="term" value="F:aminoglycoside N-acetyltransferase activity"/>
    <property type="evidence" value="ECO:0007669"/>
    <property type="project" value="TreeGrafter"/>
</dbReference>
<dbReference type="SUPFAM" id="SSF55718">
    <property type="entry name" value="SCP-like"/>
    <property type="match status" value="1"/>
</dbReference>
<sequence>MSLDVRTVTRSEIADWMKAVGTGFLTPTAEKPGEELVADRFGDADLSRMQGVFDDGRCVATFRSFAQQLTVVGGATVTADAVTGVTVTPTHRRRGLLSRMMATDLAAAKERGEVVASLIAAEYPIYGRYGFGPAAWSAEWEISVHRAGLDPRRSGQPADGGRIELVDGADVRKTGPEVHAALAARQPGIVGRGERWWRMRTGVAPRAEHETWTEPFYVVHRAANGEADGLLVYGVDDKWGDSKQPLNTASVRDMIALNPAAERALWHYLCSVDWITTVRSGHRAPDDLLPLLLPDPRAARMVTHADWLWLRMLDVPRALEARTYAVEASLVLDVRDPAGLAGGRFLLDVSDSGARCTPTTRSADLALDVAELSTLYLGDESVRRLVDLGRVEELRAGAATTADAVFRTGRRPWCPDVF</sequence>
<dbReference type="EMBL" id="CP013738">
    <property type="protein sequence ID" value="ALU94661.1"/>
    <property type="molecule type" value="Genomic_DNA"/>
</dbReference>
<evidence type="ECO:0000259" key="5">
    <source>
        <dbReference type="PROSITE" id="PS51186"/>
    </source>
</evidence>
<evidence type="ECO:0000256" key="3">
    <source>
        <dbReference type="ARBA" id="ARBA00023315"/>
    </source>
</evidence>
<evidence type="ECO:0000256" key="2">
    <source>
        <dbReference type="ARBA" id="ARBA00022679"/>
    </source>
</evidence>
<feature type="domain" description="N-acetyltransferase" evidence="5">
    <location>
        <begin position="3"/>
        <end position="156"/>
    </location>
</feature>
<dbReference type="Pfam" id="PF17668">
    <property type="entry name" value="Acetyltransf_17"/>
    <property type="match status" value="1"/>
</dbReference>
<comment type="similarity">
    <text evidence="1 4">Belongs to the acetyltransferase Eis family.</text>
</comment>